<keyword evidence="3" id="KW-1185">Reference proteome</keyword>
<feature type="signal peptide" evidence="1">
    <location>
        <begin position="1"/>
        <end position="21"/>
    </location>
</feature>
<dbReference type="InterPro" id="IPR029062">
    <property type="entry name" value="Class_I_gatase-like"/>
</dbReference>
<proteinExistence type="predicted"/>
<dbReference type="EMBL" id="CAWUHB010000050">
    <property type="protein sequence ID" value="CAK7229773.1"/>
    <property type="molecule type" value="Genomic_DNA"/>
</dbReference>
<organism evidence="2 3">
    <name type="scientific">Sporothrix curviconia</name>
    <dbReference type="NCBI Taxonomy" id="1260050"/>
    <lineage>
        <taxon>Eukaryota</taxon>
        <taxon>Fungi</taxon>
        <taxon>Dikarya</taxon>
        <taxon>Ascomycota</taxon>
        <taxon>Pezizomycotina</taxon>
        <taxon>Sordariomycetes</taxon>
        <taxon>Sordariomycetidae</taxon>
        <taxon>Ophiostomatales</taxon>
        <taxon>Ophiostomataceae</taxon>
        <taxon>Sporothrix</taxon>
    </lineage>
</organism>
<evidence type="ECO:0000313" key="3">
    <source>
        <dbReference type="Proteomes" id="UP001642405"/>
    </source>
</evidence>
<protein>
    <recommendedName>
        <fullName evidence="4">DJ-1/PfpI domain-containing protein</fullName>
    </recommendedName>
</protein>
<gene>
    <name evidence="2" type="ORF">SCUCBS95973_007341</name>
</gene>
<evidence type="ECO:0008006" key="4">
    <source>
        <dbReference type="Google" id="ProtNLM"/>
    </source>
</evidence>
<dbReference type="InterPro" id="IPR052158">
    <property type="entry name" value="INH-QAR"/>
</dbReference>
<dbReference type="PANTHER" id="PTHR43130">
    <property type="entry name" value="ARAC-FAMILY TRANSCRIPTIONAL REGULATOR"/>
    <property type="match status" value="1"/>
</dbReference>
<comment type="caution">
    <text evidence="2">The sequence shown here is derived from an EMBL/GenBank/DDBJ whole genome shotgun (WGS) entry which is preliminary data.</text>
</comment>
<dbReference type="SUPFAM" id="SSF52317">
    <property type="entry name" value="Class I glutamine amidotransferase-like"/>
    <property type="match status" value="1"/>
</dbReference>
<dbReference type="Gene3D" id="3.40.50.880">
    <property type="match status" value="1"/>
</dbReference>
<reference evidence="2 3" key="1">
    <citation type="submission" date="2024-01" db="EMBL/GenBank/DDBJ databases">
        <authorList>
            <person name="Allen C."/>
            <person name="Tagirdzhanova G."/>
        </authorList>
    </citation>
    <scope>NUCLEOTIDE SEQUENCE [LARGE SCALE GENOMIC DNA]</scope>
</reference>
<evidence type="ECO:0000256" key="1">
    <source>
        <dbReference type="SAM" id="SignalP"/>
    </source>
</evidence>
<feature type="chain" id="PRO_5046572796" description="DJ-1/PfpI domain-containing protein" evidence="1">
    <location>
        <begin position="22"/>
        <end position="191"/>
    </location>
</feature>
<evidence type="ECO:0000313" key="2">
    <source>
        <dbReference type="EMBL" id="CAK7229773.1"/>
    </source>
</evidence>
<keyword evidence="1" id="KW-0732">Signal</keyword>
<dbReference type="Proteomes" id="UP001642405">
    <property type="component" value="Unassembled WGS sequence"/>
</dbReference>
<name>A0ABP0CD80_9PEZI</name>
<sequence>MSRFWSLLLCALCGLFVGSRATANIAPSSTSSAPLNFSYVLFPAFANIDVFAPVDGLALLSLRTQLNLFFLSDTLDPVSSEPQSAAMNAYNSSFGSTIVPTHTFDTAPPIDVLLVPGGLGTRAPAPQLDPHTAFIRNVYPSLQYIISICTGGGLLARQSPGSTASRHGLHNVFGSDNATWMANGMEHRALD</sequence>
<dbReference type="PANTHER" id="PTHR43130:SF15">
    <property type="entry name" value="THIJ_PFPI FAMILY PROTEIN (AFU_ORTHOLOGUE AFUA_5G14240)"/>
    <property type="match status" value="1"/>
</dbReference>
<accession>A0ABP0CD80</accession>